<organism evidence="1 2">
    <name type="scientific">Sphingobacterium oryzagri</name>
    <dbReference type="NCBI Taxonomy" id="3025669"/>
    <lineage>
        <taxon>Bacteria</taxon>
        <taxon>Pseudomonadati</taxon>
        <taxon>Bacteroidota</taxon>
        <taxon>Sphingobacteriia</taxon>
        <taxon>Sphingobacteriales</taxon>
        <taxon>Sphingobacteriaceae</taxon>
        <taxon>Sphingobacterium</taxon>
    </lineage>
</organism>
<protein>
    <submittedName>
        <fullName evidence="1">Uncharacterized protein</fullName>
    </submittedName>
</protein>
<dbReference type="EMBL" id="CP117880">
    <property type="protein sequence ID" value="WDF67491.1"/>
    <property type="molecule type" value="Genomic_DNA"/>
</dbReference>
<evidence type="ECO:0000313" key="1">
    <source>
        <dbReference type="EMBL" id="WDF67491.1"/>
    </source>
</evidence>
<dbReference type="RefSeq" id="WP_274266219.1">
    <property type="nucleotide sequence ID" value="NZ_CP117880.1"/>
</dbReference>
<keyword evidence="2" id="KW-1185">Reference proteome</keyword>
<evidence type="ECO:0000313" key="2">
    <source>
        <dbReference type="Proteomes" id="UP001221558"/>
    </source>
</evidence>
<accession>A0ABY7WCV5</accession>
<name>A0ABY7WCV5_9SPHI</name>
<dbReference type="Proteomes" id="UP001221558">
    <property type="component" value="Chromosome"/>
</dbReference>
<reference evidence="1 2" key="1">
    <citation type="submission" date="2023-02" db="EMBL/GenBank/DDBJ databases">
        <title>Genome sequence of Sphingobacterium sp. KACC 22765.</title>
        <authorList>
            <person name="Kim S."/>
            <person name="Heo J."/>
            <person name="Kwon S.-W."/>
        </authorList>
    </citation>
    <scope>NUCLEOTIDE SEQUENCE [LARGE SCALE GENOMIC DNA]</scope>
    <source>
        <strain evidence="1 2">KACC 22765</strain>
    </source>
</reference>
<proteinExistence type="predicted"/>
<gene>
    <name evidence="1" type="ORF">PQ465_14425</name>
</gene>
<sequence>MKTAIIPILLQLQQVFSHSEQGSWARRTQRTIQLLEENQYDQDLILDNYIGSGMESLHFIELENDQVEQFNQLRADLLTQNQRLKSTRNSS</sequence>